<proteinExistence type="predicted"/>
<reference evidence="3" key="1">
    <citation type="submission" date="2021-06" db="EMBL/GenBank/DDBJ databases">
        <authorList>
            <person name="Huq M.A."/>
        </authorList>
    </citation>
    <scope>NUCLEOTIDE SEQUENCE</scope>
    <source>
        <strain evidence="3">MAH-26</strain>
    </source>
</reference>
<comment type="caution">
    <text evidence="3">The sequence shown here is derived from an EMBL/GenBank/DDBJ whole genome shotgun (WGS) entry which is preliminary data.</text>
</comment>
<feature type="domain" description="Alpha/beta hydrolase fold-3" evidence="2">
    <location>
        <begin position="52"/>
        <end position="248"/>
    </location>
</feature>
<dbReference type="PANTHER" id="PTHR48081:SF8">
    <property type="entry name" value="ALPHA_BETA HYDROLASE FOLD-3 DOMAIN-CONTAINING PROTEIN-RELATED"/>
    <property type="match status" value="1"/>
</dbReference>
<dbReference type="EMBL" id="JAHSPG010000015">
    <property type="protein sequence ID" value="MBV4359674.1"/>
    <property type="molecule type" value="Genomic_DNA"/>
</dbReference>
<protein>
    <submittedName>
        <fullName evidence="3">Alpha/beta hydrolase</fullName>
    </submittedName>
</protein>
<dbReference type="AlphaFoldDB" id="A0A9E2W649"/>
<dbReference type="RefSeq" id="WP_217793929.1">
    <property type="nucleotide sequence ID" value="NZ_JAHSPG010000015.1"/>
</dbReference>
<organism evidence="3 4">
    <name type="scientific">Pinibacter aurantiacus</name>
    <dbReference type="NCBI Taxonomy" id="2851599"/>
    <lineage>
        <taxon>Bacteria</taxon>
        <taxon>Pseudomonadati</taxon>
        <taxon>Bacteroidota</taxon>
        <taxon>Chitinophagia</taxon>
        <taxon>Chitinophagales</taxon>
        <taxon>Chitinophagaceae</taxon>
        <taxon>Pinibacter</taxon>
    </lineage>
</organism>
<dbReference type="InterPro" id="IPR050300">
    <property type="entry name" value="GDXG_lipolytic_enzyme"/>
</dbReference>
<evidence type="ECO:0000256" key="1">
    <source>
        <dbReference type="ARBA" id="ARBA00022801"/>
    </source>
</evidence>
<dbReference type="PANTHER" id="PTHR48081">
    <property type="entry name" value="AB HYDROLASE SUPERFAMILY PROTEIN C4A8.06C"/>
    <property type="match status" value="1"/>
</dbReference>
<evidence type="ECO:0000259" key="2">
    <source>
        <dbReference type="Pfam" id="PF07859"/>
    </source>
</evidence>
<evidence type="ECO:0000313" key="3">
    <source>
        <dbReference type="EMBL" id="MBV4359674.1"/>
    </source>
</evidence>
<dbReference type="Proteomes" id="UP000812270">
    <property type="component" value="Unassembled WGS sequence"/>
</dbReference>
<gene>
    <name evidence="3" type="ORF">KTO63_21060</name>
</gene>
<sequence length="270" mass="30504">MEAVTLEREDFDIRLGNLYEPHADVEIYTENMNGITTHWFIPRKRKDNAVAVYLHGGGYIMGSIESHRNMLTHFAANLEMRVLFVEYRLAPEFPYPSGVDDAVRVYEYLLQQTQMDNIFLIGDSAGGGLTVAAIRSILGKGLQLPKAVVLLSPWIYLEADAPSYKMNRDSDPIISQERVKRYAEMYRGAKSIDEVTYEDFSLTSFPPVLILIGAGEVLLDDCRDFHASISRVQPNSVLSIHNNALHVWPLTDIHSFNAKYALAEMKAFLS</sequence>
<evidence type="ECO:0000313" key="4">
    <source>
        <dbReference type="Proteomes" id="UP000812270"/>
    </source>
</evidence>
<keyword evidence="1 3" id="KW-0378">Hydrolase</keyword>
<dbReference type="Pfam" id="PF07859">
    <property type="entry name" value="Abhydrolase_3"/>
    <property type="match status" value="1"/>
</dbReference>
<name>A0A9E2W649_9BACT</name>
<keyword evidence="4" id="KW-1185">Reference proteome</keyword>
<dbReference type="GO" id="GO:0016787">
    <property type="term" value="F:hydrolase activity"/>
    <property type="evidence" value="ECO:0007669"/>
    <property type="project" value="UniProtKB-KW"/>
</dbReference>
<dbReference type="InterPro" id="IPR013094">
    <property type="entry name" value="AB_hydrolase_3"/>
</dbReference>
<accession>A0A9E2W649</accession>